<dbReference type="EMBL" id="MHKO01000048">
    <property type="protein sequence ID" value="OGY91355.1"/>
    <property type="molecule type" value="Genomic_DNA"/>
</dbReference>
<name>A0A1G2BQ94_9BACT</name>
<dbReference type="STRING" id="1798553.A3H70_02700"/>
<organism evidence="1 2">
    <name type="scientific">Candidatus Komeilibacteria bacterium RIFCSPLOWO2_02_FULL_48_11</name>
    <dbReference type="NCBI Taxonomy" id="1798553"/>
    <lineage>
        <taxon>Bacteria</taxon>
        <taxon>Candidatus Komeiliibacteriota</taxon>
    </lineage>
</organism>
<protein>
    <submittedName>
        <fullName evidence="1">Uncharacterized protein</fullName>
    </submittedName>
</protein>
<dbReference type="AlphaFoldDB" id="A0A1G2BQ94"/>
<reference evidence="1 2" key="1">
    <citation type="journal article" date="2016" name="Nat. Commun.">
        <title>Thousands of microbial genomes shed light on interconnected biogeochemical processes in an aquifer system.</title>
        <authorList>
            <person name="Anantharaman K."/>
            <person name="Brown C.T."/>
            <person name="Hug L.A."/>
            <person name="Sharon I."/>
            <person name="Castelle C.J."/>
            <person name="Probst A.J."/>
            <person name="Thomas B.C."/>
            <person name="Singh A."/>
            <person name="Wilkins M.J."/>
            <person name="Karaoz U."/>
            <person name="Brodie E.L."/>
            <person name="Williams K.H."/>
            <person name="Hubbard S.S."/>
            <person name="Banfield J.F."/>
        </authorList>
    </citation>
    <scope>NUCLEOTIDE SEQUENCE [LARGE SCALE GENOMIC DNA]</scope>
</reference>
<evidence type="ECO:0000313" key="2">
    <source>
        <dbReference type="Proteomes" id="UP000178109"/>
    </source>
</evidence>
<gene>
    <name evidence="1" type="ORF">A3H70_02700</name>
</gene>
<dbReference type="Proteomes" id="UP000178109">
    <property type="component" value="Unassembled WGS sequence"/>
</dbReference>
<evidence type="ECO:0000313" key="1">
    <source>
        <dbReference type="EMBL" id="OGY91355.1"/>
    </source>
</evidence>
<sequence length="84" mass="9181">MIIKIEMTDHVQKPCPHHAKQVIDVLINGSPDEMILVHCPVYDACIAPDGSFKRDPTCPKLYLVRGGCPFVNNGKILAAILAQA</sequence>
<proteinExistence type="predicted"/>
<accession>A0A1G2BQ94</accession>
<comment type="caution">
    <text evidence="1">The sequence shown here is derived from an EMBL/GenBank/DDBJ whole genome shotgun (WGS) entry which is preliminary data.</text>
</comment>